<proteinExistence type="inferred from homology"/>
<keyword evidence="4 8" id="KW-0067">ATP-binding</keyword>
<gene>
    <name evidence="8" type="primary">hmuV</name>
    <name evidence="8" type="ORF">YBN1229_v1_1898</name>
</gene>
<organism evidence="8 9">
    <name type="scientific">Candidatus Filomicrobium marinum</name>
    <dbReference type="NCBI Taxonomy" id="1608628"/>
    <lineage>
        <taxon>Bacteria</taxon>
        <taxon>Pseudomonadati</taxon>
        <taxon>Pseudomonadota</taxon>
        <taxon>Alphaproteobacteria</taxon>
        <taxon>Hyphomicrobiales</taxon>
        <taxon>Hyphomicrobiaceae</taxon>
        <taxon>Filomicrobium</taxon>
    </lineage>
</organism>
<dbReference type="PANTHER" id="PTHR42794">
    <property type="entry name" value="HEMIN IMPORT ATP-BINDING PROTEIN HMUV"/>
    <property type="match status" value="1"/>
</dbReference>
<evidence type="ECO:0000256" key="2">
    <source>
        <dbReference type="ARBA" id="ARBA00022448"/>
    </source>
</evidence>
<dbReference type="SMART" id="SM00382">
    <property type="entry name" value="AAA"/>
    <property type="match status" value="1"/>
</dbReference>
<name>A0A0D6JFS4_9HYPH</name>
<keyword evidence="3" id="KW-0547">Nucleotide-binding</keyword>
<evidence type="ECO:0000313" key="8">
    <source>
        <dbReference type="EMBL" id="CPR18862.1"/>
    </source>
</evidence>
<dbReference type="InterPro" id="IPR027417">
    <property type="entry name" value="P-loop_NTPase"/>
</dbReference>
<dbReference type="InterPro" id="IPR003439">
    <property type="entry name" value="ABC_transporter-like_ATP-bd"/>
</dbReference>
<dbReference type="Gene3D" id="3.40.50.300">
    <property type="entry name" value="P-loop containing nucleotide triphosphate hydrolases"/>
    <property type="match status" value="1"/>
</dbReference>
<dbReference type="PROSITE" id="PS50893">
    <property type="entry name" value="ABC_TRANSPORTER_2"/>
    <property type="match status" value="1"/>
</dbReference>
<keyword evidence="8" id="KW-0378">Hydrolase</keyword>
<dbReference type="KEGG" id="fiy:BN1229_v1_1898"/>
<dbReference type="PROSITE" id="PS00211">
    <property type="entry name" value="ABC_TRANSPORTER_1"/>
    <property type="match status" value="1"/>
</dbReference>
<evidence type="ECO:0000256" key="4">
    <source>
        <dbReference type="ARBA" id="ARBA00022840"/>
    </source>
</evidence>
<dbReference type="GO" id="GO:0016887">
    <property type="term" value="F:ATP hydrolysis activity"/>
    <property type="evidence" value="ECO:0007669"/>
    <property type="project" value="InterPro"/>
</dbReference>
<dbReference type="PANTHER" id="PTHR42794:SF1">
    <property type="entry name" value="HEMIN IMPORT ATP-BINDING PROTEIN HMUV"/>
    <property type="match status" value="1"/>
</dbReference>
<keyword evidence="2" id="KW-0813">Transport</keyword>
<dbReference type="KEGG" id="fil:BN1229_v1_1895"/>
<dbReference type="Pfam" id="PF00005">
    <property type="entry name" value="ABC_tran"/>
    <property type="match status" value="1"/>
</dbReference>
<dbReference type="EC" id="3.6.3.-" evidence="8"/>
<evidence type="ECO:0000256" key="6">
    <source>
        <dbReference type="ARBA" id="ARBA00037066"/>
    </source>
</evidence>
<dbReference type="GO" id="GO:0005524">
    <property type="term" value="F:ATP binding"/>
    <property type="evidence" value="ECO:0007669"/>
    <property type="project" value="UniProtKB-KW"/>
</dbReference>
<accession>A0A0D6JFS4</accession>
<dbReference type="OrthoDB" id="9805601at2"/>
<dbReference type="RefSeq" id="WP_046478015.1">
    <property type="nucleotide sequence ID" value="NZ_LN829118.1"/>
</dbReference>
<reference evidence="9" key="1">
    <citation type="submission" date="2015-02" db="EMBL/GenBank/DDBJ databases">
        <authorList>
            <person name="Chooi Y.-H."/>
        </authorList>
    </citation>
    <scope>NUCLEOTIDE SEQUENCE [LARGE SCALE GENOMIC DNA]</scope>
    <source>
        <strain evidence="9">strain Y</strain>
    </source>
</reference>
<evidence type="ECO:0000256" key="1">
    <source>
        <dbReference type="ARBA" id="ARBA00005417"/>
    </source>
</evidence>
<sequence length="260" mass="27759">MSRLSLDNVTVTLGDRKVLDRVSLNMEGGEFVGLLGPNGAGKSTLLRTITQEIPYEGAIRLGGKPLADLGAEGRARSLAYLPQIRDIAWPVSVTEIVALGRLPHCRPFAKMTMADGAIVADAMERMDITALAHRRATELSGGEMARVLMARVLAQETPIIIADEPAAGLDPAHQIALVETFAAIAKSGRTVIASLHELPLAARWCQRIILISQGKIVADGPASKVVTTENLSRVYGVEAMLMEDAQGLIVAPIRLTPRTS</sequence>
<comment type="function">
    <text evidence="6">Part of the ABC transporter complex HmuTUV involved in hemin import. Responsible for energy coupling to the transport system.</text>
</comment>
<dbReference type="InterPro" id="IPR017871">
    <property type="entry name" value="ABC_transporter-like_CS"/>
</dbReference>
<dbReference type="InterPro" id="IPR003593">
    <property type="entry name" value="AAA+_ATPase"/>
</dbReference>
<keyword evidence="5" id="KW-1278">Translocase</keyword>
<feature type="domain" description="ABC transporter" evidence="7">
    <location>
        <begin position="4"/>
        <end position="238"/>
    </location>
</feature>
<dbReference type="AlphaFoldDB" id="A0A0D6JFS4"/>
<keyword evidence="9" id="KW-1185">Reference proteome</keyword>
<dbReference type="Proteomes" id="UP000033187">
    <property type="component" value="Chromosome 1"/>
</dbReference>
<dbReference type="SUPFAM" id="SSF52540">
    <property type="entry name" value="P-loop containing nucleoside triphosphate hydrolases"/>
    <property type="match status" value="1"/>
</dbReference>
<evidence type="ECO:0000313" key="9">
    <source>
        <dbReference type="Proteomes" id="UP000033187"/>
    </source>
</evidence>
<comment type="similarity">
    <text evidence="1">Belongs to the ABC transporter superfamily.</text>
</comment>
<dbReference type="FunFam" id="3.40.50.300:FF:000134">
    <property type="entry name" value="Iron-enterobactin ABC transporter ATP-binding protein"/>
    <property type="match status" value="1"/>
</dbReference>
<evidence type="ECO:0000256" key="3">
    <source>
        <dbReference type="ARBA" id="ARBA00022741"/>
    </source>
</evidence>
<evidence type="ECO:0000259" key="7">
    <source>
        <dbReference type="PROSITE" id="PS50893"/>
    </source>
</evidence>
<evidence type="ECO:0000256" key="5">
    <source>
        <dbReference type="ARBA" id="ARBA00022967"/>
    </source>
</evidence>
<protein>
    <submittedName>
        <fullName evidence="8">Hemin import ATP-binding protein HmuV</fullName>
        <ecNumber evidence="8">3.6.3.-</ecNumber>
    </submittedName>
</protein>
<dbReference type="EMBL" id="LN829119">
    <property type="protein sequence ID" value="CPR18862.1"/>
    <property type="molecule type" value="Genomic_DNA"/>
</dbReference>